<accession>A0A0U0ZIN8</accession>
<protein>
    <submittedName>
        <fullName evidence="2">Uncharacterized protein</fullName>
    </submittedName>
</protein>
<evidence type="ECO:0000313" key="2">
    <source>
        <dbReference type="EMBL" id="CPV35920.1"/>
    </source>
</evidence>
<dbReference type="Proteomes" id="UP000045782">
    <property type="component" value="Unassembled WGS sequence"/>
</dbReference>
<feature type="compositionally biased region" description="Polar residues" evidence="1">
    <location>
        <begin position="44"/>
        <end position="71"/>
    </location>
</feature>
<dbReference type="AlphaFoldDB" id="A0A0U0ZIN8"/>
<evidence type="ECO:0000256" key="1">
    <source>
        <dbReference type="SAM" id="MobiDB-lite"/>
    </source>
</evidence>
<feature type="region of interest" description="Disordered" evidence="1">
    <location>
        <begin position="35"/>
        <end position="71"/>
    </location>
</feature>
<name>A0A0U0ZIN8_9MYCO</name>
<reference evidence="2 3" key="1">
    <citation type="submission" date="2015-03" db="EMBL/GenBank/DDBJ databases">
        <authorList>
            <person name="Murphy D."/>
        </authorList>
    </citation>
    <scope>NUCLEOTIDE SEQUENCE [LARGE SCALE GENOMIC DNA]</scope>
    <source>
        <strain evidence="2 3">PAP088</strain>
    </source>
</reference>
<proteinExistence type="predicted"/>
<evidence type="ECO:0000313" key="3">
    <source>
        <dbReference type="Proteomes" id="UP000045782"/>
    </source>
</evidence>
<sequence>MVTARPVPWTASFGVVMRRAASGYLRPAESADLDHSIPYAIGGHTTSSSGRRPRDTFTSQLRPAGYSSPTSPALVPELKIANNGEEPSEIVTGARYYSAKIPG</sequence>
<gene>
    <name evidence="2" type="ORF">ERS075579_00723</name>
</gene>
<organism evidence="2 3">
    <name type="scientific">Mycobacteroides abscessus</name>
    <dbReference type="NCBI Taxonomy" id="36809"/>
    <lineage>
        <taxon>Bacteria</taxon>
        <taxon>Bacillati</taxon>
        <taxon>Actinomycetota</taxon>
        <taxon>Actinomycetes</taxon>
        <taxon>Mycobacteriales</taxon>
        <taxon>Mycobacteriaceae</taxon>
        <taxon>Mycobacteroides</taxon>
    </lineage>
</organism>
<dbReference type="EMBL" id="CSWP01000001">
    <property type="protein sequence ID" value="CPV35920.1"/>
    <property type="molecule type" value="Genomic_DNA"/>
</dbReference>